<keyword evidence="2" id="KW-0946">Virion</keyword>
<evidence type="ECO:0000313" key="2">
    <source>
        <dbReference type="EMBL" id="MCC2149185.1"/>
    </source>
</evidence>
<name>A0ABS8EVH5_9FIRM</name>
<proteinExistence type="predicted"/>
<keyword evidence="2" id="KW-0167">Capsid protein</keyword>
<dbReference type="Pfam" id="PF12652">
    <property type="entry name" value="CotJB"/>
    <property type="match status" value="1"/>
</dbReference>
<reference evidence="2 3" key="1">
    <citation type="submission" date="2021-10" db="EMBL/GenBank/DDBJ databases">
        <title>Anaerobic single-cell dispensing facilitates the cultivation of human gut bacteria.</title>
        <authorList>
            <person name="Afrizal A."/>
        </authorList>
    </citation>
    <scope>NUCLEOTIDE SEQUENCE [LARGE SCALE GENOMIC DNA]</scope>
    <source>
        <strain evidence="2 3">CLA-AA-H246</strain>
    </source>
</reference>
<gene>
    <name evidence="2" type="ORF">LKD42_07935</name>
</gene>
<protein>
    <submittedName>
        <fullName evidence="2">Spore coat protein CotJB</fullName>
    </submittedName>
</protein>
<comment type="caution">
    <text evidence="2">The sequence shown here is derived from an EMBL/GenBank/DDBJ whole genome shotgun (WGS) entry which is preliminary data.</text>
</comment>
<sequence length="99" mass="11423">MQPDKNTECGRRRQPDKKSLLNEINECSFAVNDMLLYLDTHPCDEAALSYFMEHKNRRVAALKEYAKYYGPLTIDTADDEASESFLWVETPWPWEGGGC</sequence>
<evidence type="ECO:0000313" key="3">
    <source>
        <dbReference type="Proteomes" id="UP001299235"/>
    </source>
</evidence>
<dbReference type="Proteomes" id="UP001299235">
    <property type="component" value="Unassembled WGS sequence"/>
</dbReference>
<evidence type="ECO:0000259" key="1">
    <source>
        <dbReference type="Pfam" id="PF12652"/>
    </source>
</evidence>
<dbReference type="InterPro" id="IPR024207">
    <property type="entry name" value="CotJB_dom"/>
</dbReference>
<accession>A0ABS8EVH5</accession>
<organism evidence="2 3">
    <name type="scientific">Hominisplanchenecus faecis</name>
    <dbReference type="NCBI Taxonomy" id="2885351"/>
    <lineage>
        <taxon>Bacteria</taxon>
        <taxon>Bacillati</taxon>
        <taxon>Bacillota</taxon>
        <taxon>Clostridia</taxon>
        <taxon>Lachnospirales</taxon>
        <taxon>Lachnospiraceae</taxon>
        <taxon>Hominisplanchenecus</taxon>
    </lineage>
</organism>
<keyword evidence="3" id="KW-1185">Reference proteome</keyword>
<dbReference type="EMBL" id="JAJEQE010000022">
    <property type="protein sequence ID" value="MCC2149185.1"/>
    <property type="molecule type" value="Genomic_DNA"/>
</dbReference>
<dbReference type="RefSeq" id="WP_248835363.1">
    <property type="nucleotide sequence ID" value="NZ_JAJEQE010000022.1"/>
</dbReference>
<feature type="domain" description="Protein CotJB" evidence="1">
    <location>
        <begin position="19"/>
        <end position="95"/>
    </location>
</feature>